<evidence type="ECO:0000313" key="3">
    <source>
        <dbReference type="EMBL" id="SVA06241.1"/>
    </source>
</evidence>
<dbReference type="EMBL" id="UINC01003428">
    <property type="protein sequence ID" value="SVA06241.1"/>
    <property type="molecule type" value="Genomic_DNA"/>
</dbReference>
<protein>
    <recommendedName>
        <fullName evidence="2">Aminotransferase class V domain-containing protein</fullName>
    </recommendedName>
</protein>
<dbReference type="InterPro" id="IPR000192">
    <property type="entry name" value="Aminotrans_V_dom"/>
</dbReference>
<sequence>MKDQFLLDPNATFLNHGSFGACPRVVFKEYQNWQRRLEFQPGKFMTHEVYHYLKEARDDIGKFLNCNGDDLLFFPNPTTAVSNVINSLQLSAGDEILMTQHEYGALVRSWCASAKKIGLTIRQQPVSNPVTTRERFVKEFWSGVNRNTRVIFISHITSSTALIFPVEEICKLASKAGILTIIDGAHVPGHIPLDISSLNCDFYTGACHKWLCAPKGVSFLYIKETHHEQMRPLVVSWGEEGDDPGPTELLKNFQWQGTRDMSAFLTIPAAIRFRKDNQWSIVQEKCKELVKRTADQLQQLLNTEPIFHGSHWLGQMISHPLPTAVPSDLKLRLWNDHQIEVPVFQWQDRQFIRVSIQGYNTWTDVERLIYALKTLLS</sequence>
<name>A0A381SSF8_9ZZZZ</name>
<dbReference type="SUPFAM" id="SSF53383">
    <property type="entry name" value="PLP-dependent transferases"/>
    <property type="match status" value="1"/>
</dbReference>
<feature type="domain" description="Aminotransferase class V" evidence="2">
    <location>
        <begin position="45"/>
        <end position="368"/>
    </location>
</feature>
<reference evidence="3" key="1">
    <citation type="submission" date="2018-05" db="EMBL/GenBank/DDBJ databases">
        <authorList>
            <person name="Lanie J.A."/>
            <person name="Ng W.-L."/>
            <person name="Kazmierczak K.M."/>
            <person name="Andrzejewski T.M."/>
            <person name="Davidsen T.M."/>
            <person name="Wayne K.J."/>
            <person name="Tettelin H."/>
            <person name="Glass J.I."/>
            <person name="Rusch D."/>
            <person name="Podicherti R."/>
            <person name="Tsui H.-C.T."/>
            <person name="Winkler M.E."/>
        </authorList>
    </citation>
    <scope>NUCLEOTIDE SEQUENCE</scope>
</reference>
<dbReference type="Gene3D" id="3.90.1150.10">
    <property type="entry name" value="Aspartate Aminotransferase, domain 1"/>
    <property type="match status" value="1"/>
</dbReference>
<evidence type="ECO:0000259" key="2">
    <source>
        <dbReference type="Pfam" id="PF00266"/>
    </source>
</evidence>
<organism evidence="3">
    <name type="scientific">marine metagenome</name>
    <dbReference type="NCBI Taxonomy" id="408172"/>
    <lineage>
        <taxon>unclassified sequences</taxon>
        <taxon>metagenomes</taxon>
        <taxon>ecological metagenomes</taxon>
    </lineage>
</organism>
<keyword evidence="1" id="KW-0663">Pyridoxal phosphate</keyword>
<dbReference type="InterPro" id="IPR015422">
    <property type="entry name" value="PyrdxlP-dep_Trfase_small"/>
</dbReference>
<gene>
    <name evidence="3" type="ORF">METZ01_LOCUS59095</name>
</gene>
<dbReference type="Gene3D" id="3.40.640.10">
    <property type="entry name" value="Type I PLP-dependent aspartate aminotransferase-like (Major domain)"/>
    <property type="match status" value="1"/>
</dbReference>
<proteinExistence type="predicted"/>
<dbReference type="PANTHER" id="PTHR43092:SF2">
    <property type="entry name" value="HERCYNYLCYSTEINE SULFOXIDE LYASE"/>
    <property type="match status" value="1"/>
</dbReference>
<dbReference type="InterPro" id="IPR015421">
    <property type="entry name" value="PyrdxlP-dep_Trfase_major"/>
</dbReference>
<dbReference type="Pfam" id="PF00266">
    <property type="entry name" value="Aminotran_5"/>
    <property type="match status" value="1"/>
</dbReference>
<dbReference type="AlphaFoldDB" id="A0A381SSF8"/>
<accession>A0A381SSF8</accession>
<evidence type="ECO:0000256" key="1">
    <source>
        <dbReference type="ARBA" id="ARBA00022898"/>
    </source>
</evidence>
<dbReference type="PANTHER" id="PTHR43092">
    <property type="entry name" value="L-CYSTEINE DESULFHYDRASE"/>
    <property type="match status" value="1"/>
</dbReference>
<dbReference type="InterPro" id="IPR015424">
    <property type="entry name" value="PyrdxlP-dep_Trfase"/>
</dbReference>
<dbReference type="PROSITE" id="PS51257">
    <property type="entry name" value="PROKAR_LIPOPROTEIN"/>
    <property type="match status" value="1"/>
</dbReference>